<dbReference type="HOGENOM" id="CLU_130507_0_0_1"/>
<keyword evidence="8" id="KW-1185">Reference proteome</keyword>
<organism evidence="7 8">
    <name type="scientific">Trachipleistophora hominis</name>
    <name type="common">Microsporidian parasite</name>
    <dbReference type="NCBI Taxonomy" id="72359"/>
    <lineage>
        <taxon>Eukaryota</taxon>
        <taxon>Fungi</taxon>
        <taxon>Fungi incertae sedis</taxon>
        <taxon>Microsporidia</taxon>
        <taxon>Pleistophoridae</taxon>
        <taxon>Trachipleistophora</taxon>
    </lineage>
</organism>
<dbReference type="PANTHER" id="PTHR10809:SF6">
    <property type="entry name" value="AT11025P-RELATED"/>
    <property type="match status" value="1"/>
</dbReference>
<dbReference type="OMA" id="GAYKIRT"/>
<dbReference type="InterPro" id="IPR008962">
    <property type="entry name" value="PapD-like_sf"/>
</dbReference>
<keyword evidence="3" id="KW-0812">Transmembrane</keyword>
<dbReference type="GO" id="GO:0061817">
    <property type="term" value="P:endoplasmic reticulum-plasma membrane tethering"/>
    <property type="evidence" value="ECO:0007669"/>
    <property type="project" value="TreeGrafter"/>
</dbReference>
<evidence type="ECO:0000256" key="3">
    <source>
        <dbReference type="ARBA" id="ARBA00022692"/>
    </source>
</evidence>
<evidence type="ECO:0000313" key="8">
    <source>
        <dbReference type="Proteomes" id="UP000011185"/>
    </source>
</evidence>
<comment type="similarity">
    <text evidence="2">Belongs to the VAMP-associated protein (VAP) (TC 9.B.17) family.</text>
</comment>
<dbReference type="GO" id="GO:0005789">
    <property type="term" value="C:endoplasmic reticulum membrane"/>
    <property type="evidence" value="ECO:0007669"/>
    <property type="project" value="InterPro"/>
</dbReference>
<accession>L7JX61</accession>
<protein>
    <submittedName>
        <fullName evidence="7">VAMP-associated protein involved in inositol metabolism</fullName>
    </submittedName>
</protein>
<dbReference type="GO" id="GO:0005886">
    <property type="term" value="C:plasma membrane"/>
    <property type="evidence" value="ECO:0007669"/>
    <property type="project" value="TreeGrafter"/>
</dbReference>
<dbReference type="Gene3D" id="2.60.40.10">
    <property type="entry name" value="Immunoglobulins"/>
    <property type="match status" value="1"/>
</dbReference>
<dbReference type="OrthoDB" id="264603at2759"/>
<dbReference type="PANTHER" id="PTHR10809">
    <property type="entry name" value="VESICLE-ASSOCIATED MEMBRANE PROTEIN-ASSOCIATED PROTEIN"/>
    <property type="match status" value="1"/>
</dbReference>
<dbReference type="Pfam" id="PF00635">
    <property type="entry name" value="Motile_Sperm"/>
    <property type="match status" value="1"/>
</dbReference>
<feature type="domain" description="MSP" evidence="6">
    <location>
        <begin position="5"/>
        <end position="117"/>
    </location>
</feature>
<comment type="subcellular location">
    <subcellularLocation>
        <location evidence="1">Membrane</location>
        <topology evidence="1">Single-pass type IV membrane protein</topology>
    </subcellularLocation>
</comment>
<evidence type="ECO:0000259" key="6">
    <source>
        <dbReference type="PROSITE" id="PS50202"/>
    </source>
</evidence>
<dbReference type="SUPFAM" id="SSF49354">
    <property type="entry name" value="PapD-like"/>
    <property type="match status" value="1"/>
</dbReference>
<dbReference type="InterPro" id="IPR013783">
    <property type="entry name" value="Ig-like_fold"/>
</dbReference>
<dbReference type="EMBL" id="JH993937">
    <property type="protein sequence ID" value="ELQ75636.1"/>
    <property type="molecule type" value="Genomic_DNA"/>
</dbReference>
<dbReference type="STRING" id="72359.L7JX61"/>
<dbReference type="GO" id="GO:0090158">
    <property type="term" value="P:endoplasmic reticulum membrane organization"/>
    <property type="evidence" value="ECO:0007669"/>
    <property type="project" value="TreeGrafter"/>
</dbReference>
<dbReference type="InParanoid" id="L7JX61"/>
<dbReference type="VEuPathDB" id="MicrosporidiaDB:THOM_1407"/>
<proteinExistence type="inferred from homology"/>
<evidence type="ECO:0000313" key="7">
    <source>
        <dbReference type="EMBL" id="ELQ75636.1"/>
    </source>
</evidence>
<dbReference type="InterPro" id="IPR000535">
    <property type="entry name" value="MSP_dom"/>
</dbReference>
<evidence type="ECO:0000256" key="2">
    <source>
        <dbReference type="ARBA" id="ARBA00008932"/>
    </source>
</evidence>
<dbReference type="AlphaFoldDB" id="L7JX61"/>
<dbReference type="PROSITE" id="PS50202">
    <property type="entry name" value="MSP"/>
    <property type="match status" value="1"/>
</dbReference>
<dbReference type="Proteomes" id="UP000011185">
    <property type="component" value="Unassembled WGS sequence"/>
</dbReference>
<keyword evidence="4" id="KW-1133">Transmembrane helix</keyword>
<gene>
    <name evidence="7" type="ORF">THOM_1407</name>
</gene>
<evidence type="ECO:0000256" key="1">
    <source>
        <dbReference type="ARBA" id="ARBA00004211"/>
    </source>
</evidence>
<keyword evidence="5" id="KW-0472">Membrane</keyword>
<name>L7JX61_TRAHO</name>
<evidence type="ECO:0000256" key="5">
    <source>
        <dbReference type="ARBA" id="ARBA00023136"/>
    </source>
</evidence>
<evidence type="ECO:0000256" key="4">
    <source>
        <dbReference type="ARBA" id="ARBA00022989"/>
    </source>
</evidence>
<dbReference type="InterPro" id="IPR016763">
    <property type="entry name" value="VAP"/>
</dbReference>
<reference evidence="7 8" key="1">
    <citation type="journal article" date="2012" name="PLoS Pathog.">
        <title>The genome of the obligate intracellular parasite Trachipleistophora hominis: new insights into microsporidian genome dynamics and reductive evolution.</title>
        <authorList>
            <person name="Heinz E."/>
            <person name="Williams T.A."/>
            <person name="Nakjang S."/>
            <person name="Noel C.J."/>
            <person name="Swan D.C."/>
            <person name="Goldberg A.V."/>
            <person name="Harris S.R."/>
            <person name="Weinmaier T."/>
            <person name="Markert S."/>
            <person name="Becher D."/>
            <person name="Bernhardt J."/>
            <person name="Dagan T."/>
            <person name="Hacker C."/>
            <person name="Lucocq J.M."/>
            <person name="Schweder T."/>
            <person name="Rattei T."/>
            <person name="Hall N."/>
            <person name="Hirt R.P."/>
            <person name="Embley T.M."/>
        </authorList>
    </citation>
    <scope>NUCLEOTIDE SEQUENCE [LARGE SCALE GENOMIC DNA]</scope>
</reference>
<sequence length="154" mass="17441">MNDSSIMILPSKYVTIDNTTRKGTITLQNNVLSGGAYKIRTTSPKDYSVRPNIGIIKPLQTITINVILQSECTSKNHKFMVEVYDFDYKKSVDEFKKVLREGNLKAVCTKILFVEDKQVSKPVVTEDNEFIYQCCTAVVVAVLFFYAVKNLLTL</sequence>